<dbReference type="Pfam" id="PF03453">
    <property type="entry name" value="MoeA_N"/>
    <property type="match status" value="1"/>
</dbReference>
<dbReference type="InterPro" id="IPR038987">
    <property type="entry name" value="MoeA-like"/>
</dbReference>
<dbReference type="InterPro" id="IPR005110">
    <property type="entry name" value="MoeA_linker/N"/>
</dbReference>
<evidence type="ECO:0000256" key="2">
    <source>
        <dbReference type="ARBA" id="ARBA00010763"/>
    </source>
</evidence>
<dbReference type="PANTHER" id="PTHR10192:SF5">
    <property type="entry name" value="GEPHYRIN"/>
    <property type="match status" value="1"/>
</dbReference>
<dbReference type="GO" id="GO:0061599">
    <property type="term" value="F:molybdopterin molybdotransferase activity"/>
    <property type="evidence" value="ECO:0007669"/>
    <property type="project" value="UniProtKB-UniRule"/>
</dbReference>
<name>A0A7Z0IHZ4_9MICO</name>
<dbReference type="AlphaFoldDB" id="A0A7Z0IHZ4"/>
<dbReference type="GO" id="GO:0046872">
    <property type="term" value="F:metal ion binding"/>
    <property type="evidence" value="ECO:0007669"/>
    <property type="project" value="UniProtKB-UniRule"/>
</dbReference>
<accession>A0A7Z0IHZ4</accession>
<dbReference type="Proteomes" id="UP000539111">
    <property type="component" value="Unassembled WGS sequence"/>
</dbReference>
<feature type="domain" description="MoaB/Mog" evidence="6">
    <location>
        <begin position="204"/>
        <end position="345"/>
    </location>
</feature>
<dbReference type="SUPFAM" id="SSF63882">
    <property type="entry name" value="MoeA N-terminal region -like"/>
    <property type="match status" value="1"/>
</dbReference>
<dbReference type="EMBL" id="JACBZP010000001">
    <property type="protein sequence ID" value="NYI67986.1"/>
    <property type="molecule type" value="Genomic_DNA"/>
</dbReference>
<proteinExistence type="inferred from homology"/>
<dbReference type="Gene3D" id="3.90.105.10">
    <property type="entry name" value="Molybdopterin biosynthesis moea protein, domain 2"/>
    <property type="match status" value="1"/>
</dbReference>
<evidence type="ECO:0000313" key="7">
    <source>
        <dbReference type="EMBL" id="NYI67986.1"/>
    </source>
</evidence>
<dbReference type="InterPro" id="IPR001453">
    <property type="entry name" value="MoaB/Mog_dom"/>
</dbReference>
<sequence length="423" mass="43131">MRKLESARITRPQGAAMTVDTHAGASVEFDDARSSAYRLGTAGAADSLRTIPVDGRPDPVRYVLARRTVAAGRVPSADVAAMDGFAVAGPSPWTLVGTSLAGDDPEVPQLEPGQACLIATGAVVPAGTDAVVRHEDIDGDWPPTGTVVNPRGTPRRRNIRRAGEEIEPGSAIGEPGDPVHAALRGLAAAAGLDELCVRQPPRMALIATGTELTSSGPAAPGRVRDSITPILRQLVPGAGAEVISAERVPDDADLLAERLGAAIDSADVVVTSGMASRGPTDHVRSVLAGLGARPVVSGVRVRPGGPASLALFGRGSGSVPVVSLPGNPLAAVVGFHTLVLPLVRGLVGAALPALAAAVLHGAPEPHPHSSTVVPVEFDDDGRLSPTGWHRSAQLRGLARQGLLAVLAPAGRESGATVRLLRQD</sequence>
<keyword evidence="5" id="KW-0460">Magnesium</keyword>
<dbReference type="Gene3D" id="3.40.980.10">
    <property type="entry name" value="MoaB/Mog-like domain"/>
    <property type="match status" value="1"/>
</dbReference>
<keyword evidence="8" id="KW-1185">Reference proteome</keyword>
<dbReference type="GO" id="GO:0005829">
    <property type="term" value="C:cytosol"/>
    <property type="evidence" value="ECO:0007669"/>
    <property type="project" value="TreeGrafter"/>
</dbReference>
<evidence type="ECO:0000256" key="1">
    <source>
        <dbReference type="ARBA" id="ARBA00002901"/>
    </source>
</evidence>
<evidence type="ECO:0000256" key="4">
    <source>
        <dbReference type="ARBA" id="ARBA00047317"/>
    </source>
</evidence>
<comment type="caution">
    <text evidence="7">The sequence shown here is derived from an EMBL/GenBank/DDBJ whole genome shotgun (WGS) entry which is preliminary data.</text>
</comment>
<dbReference type="EC" id="2.10.1.1" evidence="5"/>
<comment type="pathway">
    <text evidence="5">Cofactor biosynthesis; molybdopterin biosynthesis.</text>
</comment>
<keyword evidence="3 5" id="KW-0500">Molybdenum</keyword>
<dbReference type="InterPro" id="IPR036425">
    <property type="entry name" value="MoaB/Mog-like_dom_sf"/>
</dbReference>
<dbReference type="Gene3D" id="2.170.190.11">
    <property type="entry name" value="Molybdopterin biosynthesis moea protein, domain 3"/>
    <property type="match status" value="1"/>
</dbReference>
<dbReference type="InterPro" id="IPR036135">
    <property type="entry name" value="MoeA_linker/N_sf"/>
</dbReference>
<dbReference type="InterPro" id="IPR036688">
    <property type="entry name" value="MoeA_C_domain_IV_sf"/>
</dbReference>
<evidence type="ECO:0000313" key="8">
    <source>
        <dbReference type="Proteomes" id="UP000539111"/>
    </source>
</evidence>
<evidence type="ECO:0000259" key="6">
    <source>
        <dbReference type="SMART" id="SM00852"/>
    </source>
</evidence>
<reference evidence="7 8" key="1">
    <citation type="submission" date="2020-07" db="EMBL/GenBank/DDBJ databases">
        <title>Sequencing the genomes of 1000 actinobacteria strains.</title>
        <authorList>
            <person name="Klenk H.-P."/>
        </authorList>
    </citation>
    <scope>NUCLEOTIDE SEQUENCE [LARGE SCALE GENOMIC DNA]</scope>
    <source>
        <strain evidence="7 8">DSM 26341</strain>
    </source>
</reference>
<evidence type="ECO:0000256" key="3">
    <source>
        <dbReference type="ARBA" id="ARBA00022505"/>
    </source>
</evidence>
<dbReference type="SMART" id="SM00852">
    <property type="entry name" value="MoCF_biosynth"/>
    <property type="match status" value="1"/>
</dbReference>
<comment type="cofactor">
    <cofactor evidence="5">
        <name>Mg(2+)</name>
        <dbReference type="ChEBI" id="CHEBI:18420"/>
    </cofactor>
</comment>
<keyword evidence="5 7" id="KW-0808">Transferase</keyword>
<comment type="function">
    <text evidence="1 5">Catalyzes the insertion of molybdate into adenylated molybdopterin with the concomitant release of AMP.</text>
</comment>
<keyword evidence="5" id="KW-0479">Metal-binding</keyword>
<protein>
    <recommendedName>
        <fullName evidence="5">Molybdopterin molybdenumtransferase</fullName>
        <ecNumber evidence="5">2.10.1.1</ecNumber>
    </recommendedName>
</protein>
<dbReference type="SUPFAM" id="SSF53218">
    <property type="entry name" value="Molybdenum cofactor biosynthesis proteins"/>
    <property type="match status" value="1"/>
</dbReference>
<keyword evidence="5" id="KW-0501">Molybdenum cofactor biosynthesis</keyword>
<dbReference type="PANTHER" id="PTHR10192">
    <property type="entry name" value="MOLYBDOPTERIN BIOSYNTHESIS PROTEIN"/>
    <property type="match status" value="1"/>
</dbReference>
<dbReference type="Pfam" id="PF00994">
    <property type="entry name" value="MoCF_biosynth"/>
    <property type="match status" value="1"/>
</dbReference>
<comment type="similarity">
    <text evidence="2 5">Belongs to the MoeA family.</text>
</comment>
<dbReference type="UniPathway" id="UPA00344"/>
<dbReference type="GO" id="GO:0006777">
    <property type="term" value="P:Mo-molybdopterin cofactor biosynthetic process"/>
    <property type="evidence" value="ECO:0007669"/>
    <property type="project" value="UniProtKB-UniRule"/>
</dbReference>
<comment type="catalytic activity">
    <reaction evidence="4">
        <text>adenylyl-molybdopterin + molybdate = Mo-molybdopterin + AMP + H(+)</text>
        <dbReference type="Rhea" id="RHEA:35047"/>
        <dbReference type="ChEBI" id="CHEBI:15378"/>
        <dbReference type="ChEBI" id="CHEBI:36264"/>
        <dbReference type="ChEBI" id="CHEBI:62727"/>
        <dbReference type="ChEBI" id="CHEBI:71302"/>
        <dbReference type="ChEBI" id="CHEBI:456215"/>
        <dbReference type="EC" id="2.10.1.1"/>
    </reaction>
</comment>
<gene>
    <name evidence="7" type="ORF">BJY26_002292</name>
</gene>
<organism evidence="7 8">
    <name type="scientific">Spelaeicoccus albus</name>
    <dbReference type="NCBI Taxonomy" id="1280376"/>
    <lineage>
        <taxon>Bacteria</taxon>
        <taxon>Bacillati</taxon>
        <taxon>Actinomycetota</taxon>
        <taxon>Actinomycetes</taxon>
        <taxon>Micrococcales</taxon>
        <taxon>Brevibacteriaceae</taxon>
        <taxon>Spelaeicoccus</taxon>
    </lineage>
</organism>
<dbReference type="Gene3D" id="2.40.340.10">
    <property type="entry name" value="MoeA, C-terminal, domain IV"/>
    <property type="match status" value="1"/>
</dbReference>
<evidence type="ECO:0000256" key="5">
    <source>
        <dbReference type="RuleBase" id="RU365090"/>
    </source>
</evidence>